<sequence>MTLLILGYSGLGFLLELSVSTSFRTSPAPLVFDSSSWTKHPGMTSKICLKMWKAYILIFLLESYKNFGLVEALRKDVHRHEKLVTSYEEENKLSVIKVCCFHHSIVLIEKLKHFFLGVRLFQLFLYWEIMTNFSCQI</sequence>
<dbReference type="EMBL" id="GBRH01282940">
    <property type="protein sequence ID" value="JAD14955.1"/>
    <property type="molecule type" value="Transcribed_RNA"/>
</dbReference>
<protein>
    <submittedName>
        <fullName evidence="1">Uncharacterized protein</fullName>
    </submittedName>
</protein>
<reference evidence="1" key="2">
    <citation type="journal article" date="2015" name="Data Brief">
        <title>Shoot transcriptome of the giant reed, Arundo donax.</title>
        <authorList>
            <person name="Barrero R.A."/>
            <person name="Guerrero F.D."/>
            <person name="Moolhuijzen P."/>
            <person name="Goolsby J.A."/>
            <person name="Tidwell J."/>
            <person name="Bellgard S.E."/>
            <person name="Bellgard M.I."/>
        </authorList>
    </citation>
    <scope>NUCLEOTIDE SEQUENCE</scope>
    <source>
        <tissue evidence="1">Shoot tissue taken approximately 20 cm above the soil surface</tissue>
    </source>
</reference>
<accession>A0A0A8XQN8</accession>
<name>A0A0A8XQN8_ARUDO</name>
<organism evidence="1">
    <name type="scientific">Arundo donax</name>
    <name type="common">Giant reed</name>
    <name type="synonym">Donax arundinaceus</name>
    <dbReference type="NCBI Taxonomy" id="35708"/>
    <lineage>
        <taxon>Eukaryota</taxon>
        <taxon>Viridiplantae</taxon>
        <taxon>Streptophyta</taxon>
        <taxon>Embryophyta</taxon>
        <taxon>Tracheophyta</taxon>
        <taxon>Spermatophyta</taxon>
        <taxon>Magnoliopsida</taxon>
        <taxon>Liliopsida</taxon>
        <taxon>Poales</taxon>
        <taxon>Poaceae</taxon>
        <taxon>PACMAD clade</taxon>
        <taxon>Arundinoideae</taxon>
        <taxon>Arundineae</taxon>
        <taxon>Arundo</taxon>
    </lineage>
</organism>
<reference evidence="1" key="1">
    <citation type="submission" date="2014-09" db="EMBL/GenBank/DDBJ databases">
        <authorList>
            <person name="Magalhaes I.L.F."/>
            <person name="Oliveira U."/>
            <person name="Santos F.R."/>
            <person name="Vidigal T.H.D.A."/>
            <person name="Brescovit A.D."/>
            <person name="Santos A.J."/>
        </authorList>
    </citation>
    <scope>NUCLEOTIDE SEQUENCE</scope>
    <source>
        <tissue evidence="1">Shoot tissue taken approximately 20 cm above the soil surface</tissue>
    </source>
</reference>
<evidence type="ECO:0000313" key="1">
    <source>
        <dbReference type="EMBL" id="JAD14955.1"/>
    </source>
</evidence>
<dbReference type="AlphaFoldDB" id="A0A0A8XQN8"/>
<proteinExistence type="predicted"/>